<dbReference type="EMBL" id="JASPKY010000717">
    <property type="protein sequence ID" value="KAK9686280.1"/>
    <property type="molecule type" value="Genomic_DNA"/>
</dbReference>
<dbReference type="Proteomes" id="UP001458880">
    <property type="component" value="Unassembled WGS sequence"/>
</dbReference>
<evidence type="ECO:0000256" key="1">
    <source>
        <dbReference type="SAM" id="MobiDB-lite"/>
    </source>
</evidence>
<name>A0AAW1IA71_POPJA</name>
<gene>
    <name evidence="2" type="ORF">QE152_g37308</name>
</gene>
<reference evidence="2 3" key="1">
    <citation type="journal article" date="2024" name="BMC Genomics">
        <title>De novo assembly and annotation of Popillia japonica's genome with initial clues to its potential as an invasive pest.</title>
        <authorList>
            <person name="Cucini C."/>
            <person name="Boschi S."/>
            <person name="Funari R."/>
            <person name="Cardaioli E."/>
            <person name="Iannotti N."/>
            <person name="Marturano G."/>
            <person name="Paoli F."/>
            <person name="Bruttini M."/>
            <person name="Carapelli A."/>
            <person name="Frati F."/>
            <person name="Nardi F."/>
        </authorList>
    </citation>
    <scope>NUCLEOTIDE SEQUENCE [LARGE SCALE GENOMIC DNA]</scope>
    <source>
        <strain evidence="2">DMR45628</strain>
    </source>
</reference>
<proteinExistence type="predicted"/>
<comment type="caution">
    <text evidence="2">The sequence shown here is derived from an EMBL/GenBank/DDBJ whole genome shotgun (WGS) entry which is preliminary data.</text>
</comment>
<sequence>MKDNTLPRPSRPKRLKIKNFTYDEIREVLADSEEEPYGELGSAWSGAKNTEQDIGNDYQPEQVVVVI</sequence>
<evidence type="ECO:0000313" key="2">
    <source>
        <dbReference type="EMBL" id="KAK9686280.1"/>
    </source>
</evidence>
<accession>A0AAW1IA71</accession>
<protein>
    <submittedName>
        <fullName evidence="2">Uncharacterized protein</fullName>
    </submittedName>
</protein>
<dbReference type="AlphaFoldDB" id="A0AAW1IA71"/>
<keyword evidence="3" id="KW-1185">Reference proteome</keyword>
<organism evidence="2 3">
    <name type="scientific">Popillia japonica</name>
    <name type="common">Japanese beetle</name>
    <dbReference type="NCBI Taxonomy" id="7064"/>
    <lineage>
        <taxon>Eukaryota</taxon>
        <taxon>Metazoa</taxon>
        <taxon>Ecdysozoa</taxon>
        <taxon>Arthropoda</taxon>
        <taxon>Hexapoda</taxon>
        <taxon>Insecta</taxon>
        <taxon>Pterygota</taxon>
        <taxon>Neoptera</taxon>
        <taxon>Endopterygota</taxon>
        <taxon>Coleoptera</taxon>
        <taxon>Polyphaga</taxon>
        <taxon>Scarabaeiformia</taxon>
        <taxon>Scarabaeidae</taxon>
        <taxon>Rutelinae</taxon>
        <taxon>Popillia</taxon>
    </lineage>
</organism>
<feature type="region of interest" description="Disordered" evidence="1">
    <location>
        <begin position="33"/>
        <end position="54"/>
    </location>
</feature>
<evidence type="ECO:0000313" key="3">
    <source>
        <dbReference type="Proteomes" id="UP001458880"/>
    </source>
</evidence>